<keyword evidence="3" id="KW-0812">Transmembrane</keyword>
<feature type="domain" description="Calcineurin-like phosphoesterase" evidence="4">
    <location>
        <begin position="174"/>
        <end position="356"/>
    </location>
</feature>
<dbReference type="Pfam" id="PF00149">
    <property type="entry name" value="Metallophos"/>
    <property type="match status" value="1"/>
</dbReference>
<feature type="transmembrane region" description="Helical" evidence="3">
    <location>
        <begin position="128"/>
        <end position="149"/>
    </location>
</feature>
<keyword evidence="1" id="KW-0479">Metal-binding</keyword>
<dbReference type="GO" id="GO:0009245">
    <property type="term" value="P:lipid A biosynthetic process"/>
    <property type="evidence" value="ECO:0007669"/>
    <property type="project" value="TreeGrafter"/>
</dbReference>
<evidence type="ECO:0000313" key="6">
    <source>
        <dbReference type="Proteomes" id="UP000470771"/>
    </source>
</evidence>
<reference evidence="5 6" key="1">
    <citation type="submission" date="2019-12" db="EMBL/GenBank/DDBJ databases">
        <authorList>
            <person name="Zhao J."/>
        </authorList>
    </citation>
    <scope>NUCLEOTIDE SEQUENCE [LARGE SCALE GENOMIC DNA]</scope>
    <source>
        <strain evidence="5 6">S-15</strain>
    </source>
</reference>
<evidence type="ECO:0000256" key="1">
    <source>
        <dbReference type="ARBA" id="ARBA00022723"/>
    </source>
</evidence>
<feature type="transmembrane region" description="Helical" evidence="3">
    <location>
        <begin position="72"/>
        <end position="94"/>
    </location>
</feature>
<organism evidence="5 6">
    <name type="scientific">Acidiluteibacter ferrifornacis</name>
    <dbReference type="NCBI Taxonomy" id="2692424"/>
    <lineage>
        <taxon>Bacteria</taxon>
        <taxon>Pseudomonadati</taxon>
        <taxon>Bacteroidota</taxon>
        <taxon>Flavobacteriia</taxon>
        <taxon>Flavobacteriales</taxon>
        <taxon>Cryomorphaceae</taxon>
        <taxon>Acidiluteibacter</taxon>
    </lineage>
</organism>
<dbReference type="Proteomes" id="UP000470771">
    <property type="component" value="Unassembled WGS sequence"/>
</dbReference>
<comment type="caution">
    <text evidence="5">The sequence shown here is derived from an EMBL/GenBank/DDBJ whole genome shotgun (WGS) entry which is preliminary data.</text>
</comment>
<name>A0A6N9NGM2_9FLAO</name>
<dbReference type="CDD" id="cd07385">
    <property type="entry name" value="MPP_YkuE_C"/>
    <property type="match status" value="1"/>
</dbReference>
<dbReference type="GO" id="GO:0016020">
    <property type="term" value="C:membrane"/>
    <property type="evidence" value="ECO:0007669"/>
    <property type="project" value="GOC"/>
</dbReference>
<evidence type="ECO:0000259" key="4">
    <source>
        <dbReference type="Pfam" id="PF00149"/>
    </source>
</evidence>
<dbReference type="SUPFAM" id="SSF56300">
    <property type="entry name" value="Metallo-dependent phosphatases"/>
    <property type="match status" value="1"/>
</dbReference>
<keyword evidence="3" id="KW-0472">Membrane</keyword>
<dbReference type="InterPro" id="IPR029052">
    <property type="entry name" value="Metallo-depent_PP-like"/>
</dbReference>
<feature type="transmembrane region" description="Helical" evidence="3">
    <location>
        <begin position="42"/>
        <end position="60"/>
    </location>
</feature>
<dbReference type="InterPro" id="IPR004843">
    <property type="entry name" value="Calcineurin-like_PHP"/>
</dbReference>
<keyword evidence="3" id="KW-1133">Transmembrane helix</keyword>
<dbReference type="RefSeq" id="WP_160631762.1">
    <property type="nucleotide sequence ID" value="NZ_WWNE01000003.1"/>
</dbReference>
<dbReference type="PANTHER" id="PTHR31302">
    <property type="entry name" value="TRANSMEMBRANE PROTEIN WITH METALLOPHOSPHOESTERASE DOMAIN-RELATED"/>
    <property type="match status" value="1"/>
</dbReference>
<gene>
    <name evidence="5" type="ORF">GQN54_02875</name>
</gene>
<dbReference type="GO" id="GO:0046872">
    <property type="term" value="F:metal ion binding"/>
    <property type="evidence" value="ECO:0007669"/>
    <property type="project" value="UniProtKB-KW"/>
</dbReference>
<dbReference type="GO" id="GO:0008758">
    <property type="term" value="F:UDP-2,3-diacylglucosamine hydrolase activity"/>
    <property type="evidence" value="ECO:0007669"/>
    <property type="project" value="TreeGrafter"/>
</dbReference>
<evidence type="ECO:0000256" key="3">
    <source>
        <dbReference type="SAM" id="Phobius"/>
    </source>
</evidence>
<keyword evidence="2" id="KW-0378">Hydrolase</keyword>
<feature type="transmembrane region" description="Helical" evidence="3">
    <location>
        <begin position="5"/>
        <end position="22"/>
    </location>
</feature>
<evidence type="ECO:0000256" key="2">
    <source>
        <dbReference type="ARBA" id="ARBA00022801"/>
    </source>
</evidence>
<dbReference type="PANTHER" id="PTHR31302:SF31">
    <property type="entry name" value="PHOSPHODIESTERASE YAEI"/>
    <property type="match status" value="1"/>
</dbReference>
<proteinExistence type="predicted"/>
<dbReference type="EMBL" id="WWNE01000003">
    <property type="protein sequence ID" value="NBG65043.1"/>
    <property type="molecule type" value="Genomic_DNA"/>
</dbReference>
<sequence>MNKIIIIPLFALFFILIDWYVFQGVKALIQNSSELTQKSVKIAFWSITALSLFAFFLYHFSNVDLLGKSVRMFILVGIFMNYLAKVFFAVFLLIDDISRGIQYLVQKFSNPTPAIVSDKESHIPRSQFILKTAVVVGAAPLVAMSWGILSGAHDYRVRRIKLPLPNLPKAFEGLKIVQVSDIHAGSFWNKTAVQGGIEMLLNEKPDVVFFTGDLVNNQAVEMKEWISTFSKVKAPLGVFSVLGNHDYGDYVNWGSAQEKRQNLIDLVNIQKGMGWNLLVNQNHILEVDGEQIAIVGVENWGAKARFPKYGKLSEAIKGTENVSTKLLLSHDPSHWQAEVLPMYPDIDAMFSGHTHGMQMGVDIPGFKWSPVQYVYDEWAGLYRQDNRYLYVNRGFGYIGYPGRIGMPPEITTIELTRG</sequence>
<keyword evidence="6" id="KW-1185">Reference proteome</keyword>
<protein>
    <submittedName>
        <fullName evidence="5">Metallophosphoesterase</fullName>
    </submittedName>
</protein>
<dbReference type="Gene3D" id="3.60.21.10">
    <property type="match status" value="1"/>
</dbReference>
<accession>A0A6N9NGM2</accession>
<evidence type="ECO:0000313" key="5">
    <source>
        <dbReference type="EMBL" id="NBG65043.1"/>
    </source>
</evidence>
<dbReference type="InterPro" id="IPR051158">
    <property type="entry name" value="Metallophosphoesterase_sf"/>
</dbReference>
<dbReference type="AlphaFoldDB" id="A0A6N9NGM2"/>